<dbReference type="Pfam" id="PF00664">
    <property type="entry name" value="ABC_membrane"/>
    <property type="match status" value="2"/>
</dbReference>
<accession>A0ABQ9K087</accession>
<feature type="transmembrane region" description="Helical" evidence="8">
    <location>
        <begin position="809"/>
        <end position="829"/>
    </location>
</feature>
<keyword evidence="2" id="KW-0813">Transport</keyword>
<keyword evidence="12" id="KW-1185">Reference proteome</keyword>
<gene>
    <name evidence="11" type="ORF">NQ317_003473</name>
</gene>
<feature type="transmembrane region" description="Helical" evidence="8">
    <location>
        <begin position="767"/>
        <end position="789"/>
    </location>
</feature>
<evidence type="ECO:0000256" key="4">
    <source>
        <dbReference type="ARBA" id="ARBA00022741"/>
    </source>
</evidence>
<dbReference type="Proteomes" id="UP001162164">
    <property type="component" value="Unassembled WGS sequence"/>
</dbReference>
<keyword evidence="5" id="KW-0067">ATP-binding</keyword>
<dbReference type="InterPro" id="IPR050173">
    <property type="entry name" value="ABC_transporter_C-like"/>
</dbReference>
<dbReference type="Gene3D" id="1.20.1560.10">
    <property type="entry name" value="ABC transporter type 1, transmembrane domain"/>
    <property type="match status" value="2"/>
</dbReference>
<dbReference type="CDD" id="cd03250">
    <property type="entry name" value="ABCC_MRP_domain1"/>
    <property type="match status" value="1"/>
</dbReference>
<reference evidence="11" key="1">
    <citation type="journal article" date="2023" name="Insect Mol. Biol.">
        <title>Genome sequencing provides insights into the evolution of gene families encoding plant cell wall-degrading enzymes in longhorned beetles.</title>
        <authorList>
            <person name="Shin N.R."/>
            <person name="Okamura Y."/>
            <person name="Kirsch R."/>
            <person name="Pauchet Y."/>
        </authorList>
    </citation>
    <scope>NUCLEOTIDE SEQUENCE</scope>
    <source>
        <strain evidence="11">MMC_N1</strain>
    </source>
</reference>
<sequence>MANIEWRYFGKREDFKLSLLLALLCMIFYYMNLNLMTKVLLRANLSLLFNEESRKSNENIYSVVSNNEIASLQSHSMDQGVRQIREKNPRENAFFLSVITFFYTLPLFKKGRKRNLDDADVYEVVPKCSSENLGNALENYWFKERRSNRNPSVIRALFSCYGKKYLLAGFVQFCVKTAFVFIQPAAVGKFVGYFQQGQTHISKGDMYKNAALVIGLSLFGVIYNHNYTQYIIEFGIAVRTAFAALIYRKTLRLKPSAFANISMGNIVTLITKDVFAFETSLIFLNDVWVGSIQTVITAYIIYTRIGLSVLAGVGFVFMIIPLQVLLGRKTSARRLIAAKKTDERIQVTKETFSAIKIIKMYTWEKIFEQTINDYRKKEVKGLAIIYYIKCLILIIGTLVSKLSFYLLMMTYIWTGHYINAEIVYFLQSCFNNLRSYIITSIPMGINQTADLLAAAKRLDAFLNKEELKDGEVFKSSLHPKIYLRNVSAKVNHADVLNDVSLFINKGLMLVTGNIGSGKSALLKTILKEYPVTGGQMLVEGTISYASQDPWLFPSTIKQNILFGQEFNEKRYQEVLQVCALTHDLNQFENGDQTVAGDRAVNLSKGQQSRINLARAIYKDSDIYLLDDCLSSLDTHVSKFVFNRCIREFLKDKIVILVTHNINHIKQVYGNNVLVIENGKTLTIEQQKQTLDKRITYYMDDIDFDYFADRAECDGLETDLSEKHEINDYTEDDREPLLKEKQTDKPANNLYHEDNKPGKVNLRVYLRYYKFAGGIFVLLLVEPKLTGYIVNNFTNSSDFSETLDKRNKIINMYSVVTIAATMLAFVRAFLNFSFCMRASKNLHKAITSTVINTYMYFFDSHFIGNIVNRFSKDIGTIDEYIPLLIYENFRGILVFIGTAALIASTNVFLVIPIVILLLKLYFIRRSYMPTGRAIKRLESASRSPMIGYLNATLEGLTTVRAYEKQTLLISEFDKHQDLYTSAYFMMQCTIRAFGFILDICCALFVAFIVLKFSLFGNDESAGNVGLAVSQAMMLNGLLQWTVRSMSELENNMTSVERVLEYADAETEDKDTGEVKEGWPYQGKIEYREVSLAYTTTNELVLKNISFVIEPRQRIGIVGRTGAGKSSIISALFRLYDFEGKILVDEVNTKSLSLNFLRSKIAIIPQDPVLFTGTIKSNIDPTDRYSDLVIWEALEKVHLKPIITNLQEEVNEGGSSYSSGQKQLLCLARALVSKNKIIVLDEATASMDPETCEDLQKSIKECFADCTVITIAHRMNTVADSDKVMVVDGGRIVEYDTPEALLQNTNGFFYSLNKQSGLLET</sequence>
<dbReference type="PANTHER" id="PTHR24223">
    <property type="entry name" value="ATP-BINDING CASSETTE SUB-FAMILY C"/>
    <property type="match status" value="1"/>
</dbReference>
<dbReference type="Gene3D" id="3.40.50.300">
    <property type="entry name" value="P-loop containing nucleotide triphosphate hydrolases"/>
    <property type="match status" value="2"/>
</dbReference>
<evidence type="ECO:0000256" key="5">
    <source>
        <dbReference type="ARBA" id="ARBA00022840"/>
    </source>
</evidence>
<evidence type="ECO:0000256" key="3">
    <source>
        <dbReference type="ARBA" id="ARBA00022692"/>
    </source>
</evidence>
<feature type="domain" description="ABC transmembrane type-1" evidence="10">
    <location>
        <begin position="770"/>
        <end position="1049"/>
    </location>
</feature>
<feature type="transmembrane region" description="Helical" evidence="8">
    <location>
        <begin position="405"/>
        <end position="426"/>
    </location>
</feature>
<dbReference type="CDD" id="cd03244">
    <property type="entry name" value="ABCC_MRP_domain2"/>
    <property type="match status" value="1"/>
</dbReference>
<dbReference type="SUPFAM" id="SSF90123">
    <property type="entry name" value="ABC transporter transmembrane region"/>
    <property type="match status" value="2"/>
</dbReference>
<evidence type="ECO:0000259" key="9">
    <source>
        <dbReference type="PROSITE" id="PS50893"/>
    </source>
</evidence>
<organism evidence="11 12">
    <name type="scientific">Molorchus minor</name>
    <dbReference type="NCBI Taxonomy" id="1323400"/>
    <lineage>
        <taxon>Eukaryota</taxon>
        <taxon>Metazoa</taxon>
        <taxon>Ecdysozoa</taxon>
        <taxon>Arthropoda</taxon>
        <taxon>Hexapoda</taxon>
        <taxon>Insecta</taxon>
        <taxon>Pterygota</taxon>
        <taxon>Neoptera</taxon>
        <taxon>Endopterygota</taxon>
        <taxon>Coleoptera</taxon>
        <taxon>Polyphaga</taxon>
        <taxon>Cucujiformia</taxon>
        <taxon>Chrysomeloidea</taxon>
        <taxon>Cerambycidae</taxon>
        <taxon>Lamiinae</taxon>
        <taxon>Monochamini</taxon>
        <taxon>Molorchus</taxon>
    </lineage>
</organism>
<dbReference type="CDD" id="cd18580">
    <property type="entry name" value="ABC_6TM_ABCC_D2"/>
    <property type="match status" value="1"/>
</dbReference>
<dbReference type="Pfam" id="PF00005">
    <property type="entry name" value="ABC_tran"/>
    <property type="match status" value="2"/>
</dbReference>
<evidence type="ECO:0000259" key="10">
    <source>
        <dbReference type="PROSITE" id="PS50929"/>
    </source>
</evidence>
<feature type="transmembrane region" description="Helical" evidence="8">
    <location>
        <begin position="281"/>
        <end position="301"/>
    </location>
</feature>
<feature type="transmembrane region" description="Helical" evidence="8">
    <location>
        <begin position="15"/>
        <end position="33"/>
    </location>
</feature>
<keyword evidence="4" id="KW-0547">Nucleotide-binding</keyword>
<keyword evidence="6 8" id="KW-1133">Transmembrane helix</keyword>
<feature type="transmembrane region" description="Helical" evidence="8">
    <location>
        <begin position="841"/>
        <end position="857"/>
    </location>
</feature>
<feature type="domain" description="ABC transmembrane type-1" evidence="10">
    <location>
        <begin position="177"/>
        <end position="437"/>
    </location>
</feature>
<keyword evidence="3 8" id="KW-0812">Transmembrane</keyword>
<evidence type="ECO:0000313" key="11">
    <source>
        <dbReference type="EMBL" id="KAJ8983685.1"/>
    </source>
</evidence>
<evidence type="ECO:0000256" key="1">
    <source>
        <dbReference type="ARBA" id="ARBA00004141"/>
    </source>
</evidence>
<dbReference type="PROSITE" id="PS50929">
    <property type="entry name" value="ABC_TM1F"/>
    <property type="match status" value="2"/>
</dbReference>
<dbReference type="InterPro" id="IPR003439">
    <property type="entry name" value="ABC_transporter-like_ATP-bd"/>
</dbReference>
<dbReference type="PANTHER" id="PTHR24223:SF448">
    <property type="entry name" value="FI20146P1-RELATED"/>
    <property type="match status" value="1"/>
</dbReference>
<dbReference type="SUPFAM" id="SSF52540">
    <property type="entry name" value="P-loop containing nucleoside triphosphate hydrolases"/>
    <property type="match status" value="2"/>
</dbReference>
<keyword evidence="7 8" id="KW-0472">Membrane</keyword>
<evidence type="ECO:0000256" key="2">
    <source>
        <dbReference type="ARBA" id="ARBA00022448"/>
    </source>
</evidence>
<evidence type="ECO:0000256" key="7">
    <source>
        <dbReference type="ARBA" id="ARBA00023136"/>
    </source>
</evidence>
<feature type="domain" description="ABC transporter" evidence="9">
    <location>
        <begin position="481"/>
        <end position="702"/>
    </location>
</feature>
<comment type="caution">
    <text evidence="11">The sequence shown here is derived from an EMBL/GenBank/DDBJ whole genome shotgun (WGS) entry which is preliminary data.</text>
</comment>
<feature type="transmembrane region" description="Helical" evidence="8">
    <location>
        <begin position="307"/>
        <end position="326"/>
    </location>
</feature>
<evidence type="ECO:0000256" key="6">
    <source>
        <dbReference type="ARBA" id="ARBA00022989"/>
    </source>
</evidence>
<feature type="transmembrane region" description="Helical" evidence="8">
    <location>
        <begin position="206"/>
        <end position="224"/>
    </location>
</feature>
<dbReference type="InterPro" id="IPR044726">
    <property type="entry name" value="ABCC_6TM_D2"/>
</dbReference>
<feature type="transmembrane region" description="Helical" evidence="8">
    <location>
        <begin position="381"/>
        <end position="399"/>
    </location>
</feature>
<evidence type="ECO:0000256" key="8">
    <source>
        <dbReference type="SAM" id="Phobius"/>
    </source>
</evidence>
<dbReference type="InterPro" id="IPR017871">
    <property type="entry name" value="ABC_transporter-like_CS"/>
</dbReference>
<feature type="transmembrane region" description="Helical" evidence="8">
    <location>
        <begin position="891"/>
        <end position="917"/>
    </location>
</feature>
<dbReference type="InterPro" id="IPR027417">
    <property type="entry name" value="P-loop_NTPase"/>
</dbReference>
<dbReference type="InterPro" id="IPR044746">
    <property type="entry name" value="ABCC_6TM_D1"/>
</dbReference>
<feature type="domain" description="ABC transporter" evidence="9">
    <location>
        <begin position="1085"/>
        <end position="1312"/>
    </location>
</feature>
<dbReference type="InterPro" id="IPR011527">
    <property type="entry name" value="ABC1_TM_dom"/>
</dbReference>
<feature type="transmembrane region" description="Helical" evidence="8">
    <location>
        <begin position="165"/>
        <end position="194"/>
    </location>
</feature>
<dbReference type="SMART" id="SM00382">
    <property type="entry name" value="AAA"/>
    <property type="match status" value="2"/>
</dbReference>
<dbReference type="EMBL" id="JAPWTJ010000066">
    <property type="protein sequence ID" value="KAJ8983685.1"/>
    <property type="molecule type" value="Genomic_DNA"/>
</dbReference>
<name>A0ABQ9K087_9CUCU</name>
<dbReference type="CDD" id="cd18579">
    <property type="entry name" value="ABC_6TM_ABCC_D1"/>
    <property type="match status" value="1"/>
</dbReference>
<dbReference type="InterPro" id="IPR003593">
    <property type="entry name" value="AAA+_ATPase"/>
</dbReference>
<proteinExistence type="predicted"/>
<protein>
    <submittedName>
        <fullName evidence="11">Uncharacterized protein</fullName>
    </submittedName>
</protein>
<evidence type="ECO:0000313" key="12">
    <source>
        <dbReference type="Proteomes" id="UP001162164"/>
    </source>
</evidence>
<comment type="subcellular location">
    <subcellularLocation>
        <location evidence="1">Membrane</location>
        <topology evidence="1">Multi-pass membrane protein</topology>
    </subcellularLocation>
</comment>
<dbReference type="InterPro" id="IPR036640">
    <property type="entry name" value="ABC1_TM_sf"/>
</dbReference>
<feature type="transmembrane region" description="Helical" evidence="8">
    <location>
        <begin position="991"/>
        <end position="1013"/>
    </location>
</feature>
<dbReference type="PROSITE" id="PS00211">
    <property type="entry name" value="ABC_TRANSPORTER_1"/>
    <property type="match status" value="2"/>
</dbReference>
<dbReference type="PROSITE" id="PS50893">
    <property type="entry name" value="ABC_TRANSPORTER_2"/>
    <property type="match status" value="2"/>
</dbReference>